<reference evidence="1 2" key="1">
    <citation type="submission" date="2020-09" db="EMBL/GenBank/DDBJ databases">
        <title>Methylomonas albis sp. nov. and Methylomonas fluvii sp. nov.: Two cold-adapted methanotrophs from the River Elbe and an amended description of Methylovulum psychrotolerans strain Eb1.</title>
        <authorList>
            <person name="Bussmann I.K."/>
            <person name="Klings K.-W."/>
            <person name="Warnstedt J."/>
            <person name="Hoppert M."/>
            <person name="Saborowski A."/>
            <person name="Horn F."/>
            <person name="Liebner S."/>
        </authorList>
    </citation>
    <scope>NUCLEOTIDE SEQUENCE [LARGE SCALE GENOMIC DNA]</scope>
    <source>
        <strain evidence="1 2">EbA</strain>
    </source>
</reference>
<dbReference type="RefSeq" id="WP_192373120.1">
    <property type="nucleotide sequence ID" value="NZ_CAJHIV010000001.1"/>
</dbReference>
<comment type="caution">
    <text evidence="1">The sequence shown here is derived from an EMBL/GenBank/DDBJ whole genome shotgun (WGS) entry which is preliminary data.</text>
</comment>
<accession>A0ABR9CVK8</accession>
<sequence length="131" mass="14636">MNKSTISTYLRYMQLQVVAEAFLTNMSGTLYLPGSDEFNQALIDGNKHTSKLTTPEIKDFQANWKVVAQQANTDTGFSGTLFKTPGDNPEYVISFRSTEFVEDNIRDRAVGRISKASSADNASIIRFAHFE</sequence>
<name>A0ABR9CVK8_9GAMM</name>
<organism evidence="1 2">
    <name type="scientific">Methylomonas albis</name>
    <dbReference type="NCBI Taxonomy" id="1854563"/>
    <lineage>
        <taxon>Bacteria</taxon>
        <taxon>Pseudomonadati</taxon>
        <taxon>Pseudomonadota</taxon>
        <taxon>Gammaproteobacteria</taxon>
        <taxon>Methylococcales</taxon>
        <taxon>Methylococcaceae</taxon>
        <taxon>Methylomonas</taxon>
    </lineage>
</organism>
<evidence type="ECO:0000313" key="2">
    <source>
        <dbReference type="Proteomes" id="UP000652176"/>
    </source>
</evidence>
<dbReference type="EMBL" id="JACXSS010000001">
    <property type="protein sequence ID" value="MBD9354859.1"/>
    <property type="molecule type" value="Genomic_DNA"/>
</dbReference>
<gene>
    <name evidence="1" type="ORF">IE877_02980</name>
</gene>
<protein>
    <recommendedName>
        <fullName evidence="3">Lipocalin-like domain-containing protein</fullName>
    </recommendedName>
</protein>
<evidence type="ECO:0008006" key="3">
    <source>
        <dbReference type="Google" id="ProtNLM"/>
    </source>
</evidence>
<keyword evidence="2" id="KW-1185">Reference proteome</keyword>
<proteinExistence type="predicted"/>
<dbReference type="Proteomes" id="UP000652176">
    <property type="component" value="Unassembled WGS sequence"/>
</dbReference>
<evidence type="ECO:0000313" key="1">
    <source>
        <dbReference type="EMBL" id="MBD9354859.1"/>
    </source>
</evidence>